<proteinExistence type="predicted"/>
<sequence length="72" mass="8040">MADDTSMTIATSIVLRRAITYQKSSTFKHWFTGLLLLAVIAETTYDVTTDEQALHELSFVFLTIVVAAKTRS</sequence>
<evidence type="ECO:0000313" key="1">
    <source>
        <dbReference type="EMBL" id="KER00018.1"/>
    </source>
</evidence>
<dbReference type="HOGENOM" id="CLU_2721809_0_0_1"/>
<organism evidence="1 2">
    <name type="scientific">Aureobasidium subglaciale (strain EXF-2481)</name>
    <name type="common">Aureobasidium pullulans var. subglaciale</name>
    <dbReference type="NCBI Taxonomy" id="1043005"/>
    <lineage>
        <taxon>Eukaryota</taxon>
        <taxon>Fungi</taxon>
        <taxon>Dikarya</taxon>
        <taxon>Ascomycota</taxon>
        <taxon>Pezizomycotina</taxon>
        <taxon>Dothideomycetes</taxon>
        <taxon>Dothideomycetidae</taxon>
        <taxon>Dothideales</taxon>
        <taxon>Saccotheciaceae</taxon>
        <taxon>Aureobasidium</taxon>
    </lineage>
</organism>
<dbReference type="EMBL" id="KL584750">
    <property type="protein sequence ID" value="KER00018.1"/>
    <property type="molecule type" value="Genomic_DNA"/>
</dbReference>
<reference evidence="1 2" key="1">
    <citation type="journal article" date="2014" name="BMC Genomics">
        <title>Genome sequencing of four Aureobasidium pullulans varieties: biotechnological potential, stress tolerance, and description of new species.</title>
        <authorList>
            <person name="Gostin Ar C."/>
            <person name="Ohm R.A."/>
            <person name="Kogej T."/>
            <person name="Sonjak S."/>
            <person name="Turk M."/>
            <person name="Zajc J."/>
            <person name="Zalar P."/>
            <person name="Grube M."/>
            <person name="Sun H."/>
            <person name="Han J."/>
            <person name="Sharma A."/>
            <person name="Chiniquy J."/>
            <person name="Ngan C.Y."/>
            <person name="Lipzen A."/>
            <person name="Barry K."/>
            <person name="Grigoriev I.V."/>
            <person name="Gunde-Cimerman N."/>
        </authorList>
    </citation>
    <scope>NUCLEOTIDE SEQUENCE [LARGE SCALE GENOMIC DNA]</scope>
    <source>
        <strain evidence="1 2">EXF-2481</strain>
    </source>
</reference>
<dbReference type="InParanoid" id="A0A074Z0W7"/>
<dbReference type="OrthoDB" id="187171at2759"/>
<gene>
    <name evidence="1" type="ORF">AUEXF2481DRAFT_35944</name>
</gene>
<dbReference type="Proteomes" id="UP000030641">
    <property type="component" value="Unassembled WGS sequence"/>
</dbReference>
<dbReference type="STRING" id="1043005.A0A074Z0W7"/>
<keyword evidence="2" id="KW-1185">Reference proteome</keyword>
<protein>
    <submittedName>
        <fullName evidence="1">Uncharacterized protein</fullName>
    </submittedName>
</protein>
<dbReference type="RefSeq" id="XP_013347790.1">
    <property type="nucleotide sequence ID" value="XM_013492336.1"/>
</dbReference>
<dbReference type="AlphaFoldDB" id="A0A074Z0W7"/>
<name>A0A074Z0W7_AURSE</name>
<dbReference type="GeneID" id="25365435"/>
<accession>A0A074Z0W7</accession>
<evidence type="ECO:0000313" key="2">
    <source>
        <dbReference type="Proteomes" id="UP000030641"/>
    </source>
</evidence>